<feature type="chain" id="PRO_5001486025" evidence="1">
    <location>
        <begin position="36"/>
        <end position="163"/>
    </location>
</feature>
<proteinExistence type="predicted"/>
<sequence length="163" mass="18122">MVNSEPFQVQRGALNLTEPMLFLLVFIAYLTAADAACSSCEPYKSLKEAFCKSDYGKLFSILFGVQRSVCFMGIILQYSSNIFETQSTTQLLCRVAPPSRCGEGASNDYFLVLFAAVLAQETGWVVFCFTKFIGGHCTRYVRGSGKQHFYTVPAHLLWTTFGS</sequence>
<protein>
    <submittedName>
        <fullName evidence="2">Uncharacterized protein</fullName>
    </submittedName>
</protein>
<evidence type="ECO:0000313" key="3">
    <source>
        <dbReference type="Proteomes" id="UP000024635"/>
    </source>
</evidence>
<keyword evidence="3" id="KW-1185">Reference proteome</keyword>
<accession>A0A016S2Q4</accession>
<name>A0A016S2Q4_9BILA</name>
<dbReference type="Proteomes" id="UP000024635">
    <property type="component" value="Unassembled WGS sequence"/>
</dbReference>
<dbReference type="EMBL" id="JARK01001646">
    <property type="protein sequence ID" value="EYB84796.1"/>
    <property type="molecule type" value="Genomic_DNA"/>
</dbReference>
<dbReference type="AlphaFoldDB" id="A0A016S2Q4"/>
<organism evidence="2 3">
    <name type="scientific">Ancylostoma ceylanicum</name>
    <dbReference type="NCBI Taxonomy" id="53326"/>
    <lineage>
        <taxon>Eukaryota</taxon>
        <taxon>Metazoa</taxon>
        <taxon>Ecdysozoa</taxon>
        <taxon>Nematoda</taxon>
        <taxon>Chromadorea</taxon>
        <taxon>Rhabditida</taxon>
        <taxon>Rhabditina</taxon>
        <taxon>Rhabditomorpha</taxon>
        <taxon>Strongyloidea</taxon>
        <taxon>Ancylostomatidae</taxon>
        <taxon>Ancylostomatinae</taxon>
        <taxon>Ancylostoma</taxon>
    </lineage>
</organism>
<evidence type="ECO:0000256" key="1">
    <source>
        <dbReference type="SAM" id="SignalP"/>
    </source>
</evidence>
<gene>
    <name evidence="2" type="primary">Acey_s0310.g2117</name>
    <name evidence="2" type="ORF">Y032_0310g2117</name>
</gene>
<reference evidence="3" key="1">
    <citation type="journal article" date="2015" name="Nat. Genet.">
        <title>The genome and transcriptome of the zoonotic hookworm Ancylostoma ceylanicum identify infection-specific gene families.</title>
        <authorList>
            <person name="Schwarz E.M."/>
            <person name="Hu Y."/>
            <person name="Antoshechkin I."/>
            <person name="Miller M.M."/>
            <person name="Sternberg P.W."/>
            <person name="Aroian R.V."/>
        </authorList>
    </citation>
    <scope>NUCLEOTIDE SEQUENCE</scope>
    <source>
        <strain evidence="3">HY135</strain>
    </source>
</reference>
<keyword evidence="1" id="KW-0732">Signal</keyword>
<feature type="signal peptide" evidence="1">
    <location>
        <begin position="1"/>
        <end position="35"/>
    </location>
</feature>
<comment type="caution">
    <text evidence="2">The sequence shown here is derived from an EMBL/GenBank/DDBJ whole genome shotgun (WGS) entry which is preliminary data.</text>
</comment>
<evidence type="ECO:0000313" key="2">
    <source>
        <dbReference type="EMBL" id="EYB84796.1"/>
    </source>
</evidence>